<protein>
    <recommendedName>
        <fullName evidence="1">FAD dependent oxidoreductase domain-containing protein</fullName>
    </recommendedName>
</protein>
<dbReference type="AlphaFoldDB" id="A0A381T8X8"/>
<feature type="domain" description="FAD dependent oxidoreductase" evidence="1">
    <location>
        <begin position="4"/>
        <end position="56"/>
    </location>
</feature>
<dbReference type="EMBL" id="UINC01004212">
    <property type="protein sequence ID" value="SVA12640.1"/>
    <property type="molecule type" value="Genomic_DNA"/>
</dbReference>
<dbReference type="Gene3D" id="3.50.50.60">
    <property type="entry name" value="FAD/NAD(P)-binding domain"/>
    <property type="match status" value="1"/>
</dbReference>
<feature type="non-terminal residue" evidence="2">
    <location>
        <position position="61"/>
    </location>
</feature>
<organism evidence="2">
    <name type="scientific">marine metagenome</name>
    <dbReference type="NCBI Taxonomy" id="408172"/>
    <lineage>
        <taxon>unclassified sequences</taxon>
        <taxon>metagenomes</taxon>
        <taxon>ecological metagenomes</taxon>
    </lineage>
</organism>
<name>A0A381T8X8_9ZZZZ</name>
<reference evidence="2" key="1">
    <citation type="submission" date="2018-05" db="EMBL/GenBank/DDBJ databases">
        <authorList>
            <person name="Lanie J.A."/>
            <person name="Ng W.-L."/>
            <person name="Kazmierczak K.M."/>
            <person name="Andrzejewski T.M."/>
            <person name="Davidsen T.M."/>
            <person name="Wayne K.J."/>
            <person name="Tettelin H."/>
            <person name="Glass J.I."/>
            <person name="Rusch D."/>
            <person name="Podicherti R."/>
            <person name="Tsui H.-C.T."/>
            <person name="Winkler M.E."/>
        </authorList>
    </citation>
    <scope>NUCLEOTIDE SEQUENCE</scope>
</reference>
<evidence type="ECO:0000313" key="2">
    <source>
        <dbReference type="EMBL" id="SVA12640.1"/>
    </source>
</evidence>
<dbReference type="Pfam" id="PF01266">
    <property type="entry name" value="DAO"/>
    <property type="match status" value="1"/>
</dbReference>
<accession>A0A381T8X8</accession>
<sequence length="61" mass="6380">MDADVIIIGGGVVGSSIAYHLLIDGFTGRVVVVERDPTYARASSNLAMGGIRQQFSSALNI</sequence>
<dbReference type="InterPro" id="IPR006076">
    <property type="entry name" value="FAD-dep_OxRdtase"/>
</dbReference>
<proteinExistence type="predicted"/>
<evidence type="ECO:0000259" key="1">
    <source>
        <dbReference type="Pfam" id="PF01266"/>
    </source>
</evidence>
<dbReference type="SUPFAM" id="SSF51905">
    <property type="entry name" value="FAD/NAD(P)-binding domain"/>
    <property type="match status" value="1"/>
</dbReference>
<dbReference type="InterPro" id="IPR036188">
    <property type="entry name" value="FAD/NAD-bd_sf"/>
</dbReference>
<gene>
    <name evidence="2" type="ORF">METZ01_LOCUS65494</name>
</gene>